<dbReference type="Proteomes" id="UP000029482">
    <property type="component" value="Chromosome"/>
</dbReference>
<dbReference type="RefSeq" id="WP_043498092.1">
    <property type="nucleotide sequence ID" value="NZ_CP009438.1"/>
</dbReference>
<reference evidence="2" key="1">
    <citation type="journal article" date="2015" name="J. Biotechnol.">
        <title>Complete genome sequence of the actinobacterium Streptomyces glaucescens GLA.O (DSM 40922) consisting of a linear chromosome and one linear plasmid.</title>
        <authorList>
            <person name="Ortseifen V."/>
            <person name="Winkler A."/>
            <person name="Albersmeier A."/>
            <person name="Wendler S."/>
            <person name="Puhler A."/>
            <person name="Kalinowski J."/>
            <person name="Ruckert C."/>
        </authorList>
    </citation>
    <scope>NUCLEOTIDE SEQUENCE [LARGE SCALE GENOMIC DNA]</scope>
    <source>
        <strain evidence="2">DSM 40922 / GLA O</strain>
    </source>
</reference>
<keyword evidence="2" id="KW-1185">Reference proteome</keyword>
<dbReference type="STRING" id="1907.SGLAU_02970"/>
<dbReference type="EMBL" id="CP009438">
    <property type="protein sequence ID" value="AIR96622.1"/>
    <property type="molecule type" value="Genomic_DNA"/>
</dbReference>
<sequence>MSGTPGEAAGARQTVSVVLPLLLHGEPDWDEGPLPFGTEQRPWDAERRRGYFAPAAARALYGGRRHRRTSVTAGPLVLEGLELLRVATPRQPRQALGVLHLAVHGAPLLDVLRAIGHRTGAGPDPLTGPLDPAVLFGGVADTAPPRAPFALSRPYTVAFLTPCATHTAVLRDADGALPASADHRLRELASRSTETDNPSPPERLAGVAAEAIRISADWSALVGRHGAAFLGHRPDRGAGDFYEFAAVQARAVYLDALLLGMIQRDHLDALTDELSQVFDGAPGLARRVSALERNIAVFRSAYWRRHQTVHGPADGLLRAFQARHRLPELFTDILAEAADYSRIVQTRESGQIAGALGVLTVLGLPLGTALSVLQVLGDENPWHLLTALTGALAATAAALTTRYGRLVLASLRGEPHRRRRGD</sequence>
<dbReference type="AlphaFoldDB" id="A0A089WYT0"/>
<gene>
    <name evidence="1" type="ORF">SGLAU_02970</name>
</gene>
<name>A0A089WYT0_STRGA</name>
<organism evidence="1 2">
    <name type="scientific">Streptomyces glaucescens</name>
    <dbReference type="NCBI Taxonomy" id="1907"/>
    <lineage>
        <taxon>Bacteria</taxon>
        <taxon>Bacillati</taxon>
        <taxon>Actinomycetota</taxon>
        <taxon>Actinomycetes</taxon>
        <taxon>Kitasatosporales</taxon>
        <taxon>Streptomycetaceae</taxon>
        <taxon>Streptomyces</taxon>
    </lineage>
</organism>
<evidence type="ECO:0000313" key="2">
    <source>
        <dbReference type="Proteomes" id="UP000029482"/>
    </source>
</evidence>
<evidence type="ECO:0000313" key="1">
    <source>
        <dbReference type="EMBL" id="AIR96622.1"/>
    </source>
</evidence>
<protein>
    <submittedName>
        <fullName evidence="1">Uncharacterized protein</fullName>
    </submittedName>
</protein>
<accession>A0A089WYT0</accession>
<dbReference type="KEGG" id="sgu:SGLAU_02970"/>
<dbReference type="OrthoDB" id="3217793at2"/>
<proteinExistence type="predicted"/>
<dbReference type="eggNOG" id="ENOG502ZPUG">
    <property type="taxonomic scope" value="Bacteria"/>
</dbReference>
<dbReference type="HOGENOM" id="CLU_055119_0_0_11"/>